<evidence type="ECO:0000256" key="5">
    <source>
        <dbReference type="ARBA" id="ARBA00022729"/>
    </source>
</evidence>
<dbReference type="SMART" id="SM00112">
    <property type="entry name" value="CA"/>
    <property type="match status" value="13"/>
</dbReference>
<dbReference type="InterPro" id="IPR039808">
    <property type="entry name" value="Cadherin"/>
</dbReference>
<dbReference type="InterPro" id="IPR002126">
    <property type="entry name" value="Cadherin-like_dom"/>
</dbReference>
<keyword evidence="11" id="KW-1015">Disulfide bond</keyword>
<feature type="region of interest" description="Disordered" evidence="18">
    <location>
        <begin position="1876"/>
        <end position="1918"/>
    </location>
</feature>
<feature type="domain" description="Cadherin" evidence="20">
    <location>
        <begin position="1043"/>
        <end position="1151"/>
    </location>
</feature>
<dbReference type="EMBL" id="VSWD01000010">
    <property type="protein sequence ID" value="KAK3090257.1"/>
    <property type="molecule type" value="Genomic_DNA"/>
</dbReference>
<keyword evidence="6" id="KW-0677">Repeat</keyword>
<feature type="domain" description="Cadherin" evidence="20">
    <location>
        <begin position="1272"/>
        <end position="1377"/>
    </location>
</feature>
<dbReference type="InterPro" id="IPR020894">
    <property type="entry name" value="Cadherin_CS"/>
</dbReference>
<feature type="domain" description="Cadherin" evidence="20">
    <location>
        <begin position="940"/>
        <end position="1042"/>
    </location>
</feature>
<dbReference type="InterPro" id="IPR015919">
    <property type="entry name" value="Cadherin-like_sf"/>
</dbReference>
<protein>
    <recommendedName>
        <fullName evidence="14">Cadherin-related family member 1</fullName>
    </recommendedName>
    <alternativeName>
        <fullName evidence="15">Photoreceptor cadherin</fullName>
    </alternativeName>
    <alternativeName>
        <fullName evidence="16">Protocadherin-21</fullName>
    </alternativeName>
</protein>
<dbReference type="GO" id="GO:0008013">
    <property type="term" value="F:beta-catenin binding"/>
    <property type="evidence" value="ECO:0007669"/>
    <property type="project" value="TreeGrafter"/>
</dbReference>
<feature type="transmembrane region" description="Helical" evidence="19">
    <location>
        <begin position="1745"/>
        <end position="1770"/>
    </location>
</feature>
<dbReference type="GO" id="GO:0016477">
    <property type="term" value="P:cell migration"/>
    <property type="evidence" value="ECO:0007669"/>
    <property type="project" value="TreeGrafter"/>
</dbReference>
<keyword evidence="13" id="KW-0325">Glycoprotein</keyword>
<organism evidence="21 22">
    <name type="scientific">Pinctada imbricata</name>
    <name type="common">Atlantic pearl-oyster</name>
    <name type="synonym">Pinctada martensii</name>
    <dbReference type="NCBI Taxonomy" id="66713"/>
    <lineage>
        <taxon>Eukaryota</taxon>
        <taxon>Metazoa</taxon>
        <taxon>Spiralia</taxon>
        <taxon>Lophotrochozoa</taxon>
        <taxon>Mollusca</taxon>
        <taxon>Bivalvia</taxon>
        <taxon>Autobranchia</taxon>
        <taxon>Pteriomorphia</taxon>
        <taxon>Pterioida</taxon>
        <taxon>Pterioidea</taxon>
        <taxon>Pteriidae</taxon>
        <taxon>Pinctada</taxon>
    </lineage>
</organism>
<evidence type="ECO:0000256" key="3">
    <source>
        <dbReference type="ARBA" id="ARBA00022536"/>
    </source>
</evidence>
<dbReference type="FunFam" id="2.60.40.60:FF:000092">
    <property type="entry name" value="Protocadherin 8"/>
    <property type="match status" value="1"/>
</dbReference>
<dbReference type="Pfam" id="PF00028">
    <property type="entry name" value="Cadherin"/>
    <property type="match status" value="10"/>
</dbReference>
<feature type="domain" description="Cadherin" evidence="20">
    <location>
        <begin position="156"/>
        <end position="262"/>
    </location>
</feature>
<feature type="domain" description="Cadherin" evidence="20">
    <location>
        <begin position="595"/>
        <end position="709"/>
    </location>
</feature>
<keyword evidence="8" id="KW-0130">Cell adhesion</keyword>
<dbReference type="GO" id="GO:0045296">
    <property type="term" value="F:cadherin binding"/>
    <property type="evidence" value="ECO:0007669"/>
    <property type="project" value="TreeGrafter"/>
</dbReference>
<dbReference type="PANTHER" id="PTHR24027:SF413">
    <property type="entry name" value="CADHERIN RELATED FAMILY MEMBER 1"/>
    <property type="match status" value="1"/>
</dbReference>
<feature type="domain" description="Cadherin" evidence="20">
    <location>
        <begin position="710"/>
        <end position="816"/>
    </location>
</feature>
<evidence type="ECO:0000313" key="22">
    <source>
        <dbReference type="Proteomes" id="UP001186944"/>
    </source>
</evidence>
<dbReference type="FunFam" id="2.60.40.60:FF:000098">
    <property type="entry name" value="cadherin-23 isoform X1"/>
    <property type="match status" value="1"/>
</dbReference>
<dbReference type="PRINTS" id="PR00205">
    <property type="entry name" value="CADHERIN"/>
</dbReference>
<evidence type="ECO:0000256" key="10">
    <source>
        <dbReference type="ARBA" id="ARBA00023136"/>
    </source>
</evidence>
<dbReference type="Gene3D" id="2.60.40.60">
    <property type="entry name" value="Cadherins"/>
    <property type="match status" value="14"/>
</dbReference>
<evidence type="ECO:0000313" key="21">
    <source>
        <dbReference type="EMBL" id="KAK3090257.1"/>
    </source>
</evidence>
<keyword evidence="9 19" id="KW-1133">Transmembrane helix</keyword>
<dbReference type="FunFam" id="2.60.40.60:FF:000002">
    <property type="entry name" value="Protocadherin alpha 2"/>
    <property type="match status" value="1"/>
</dbReference>
<evidence type="ECO:0000256" key="7">
    <source>
        <dbReference type="ARBA" id="ARBA00022837"/>
    </source>
</evidence>
<evidence type="ECO:0000256" key="1">
    <source>
        <dbReference type="ARBA" id="ARBA00004251"/>
    </source>
</evidence>
<proteinExistence type="predicted"/>
<evidence type="ECO:0000256" key="19">
    <source>
        <dbReference type="SAM" id="Phobius"/>
    </source>
</evidence>
<dbReference type="Proteomes" id="UP001186944">
    <property type="component" value="Unassembled WGS sequence"/>
</dbReference>
<evidence type="ECO:0000256" key="12">
    <source>
        <dbReference type="ARBA" id="ARBA00023170"/>
    </source>
</evidence>
<feature type="domain" description="Cadherin" evidence="20">
    <location>
        <begin position="373"/>
        <end position="493"/>
    </location>
</feature>
<evidence type="ECO:0000256" key="6">
    <source>
        <dbReference type="ARBA" id="ARBA00022737"/>
    </source>
</evidence>
<evidence type="ECO:0000256" key="13">
    <source>
        <dbReference type="ARBA" id="ARBA00023180"/>
    </source>
</evidence>
<feature type="domain" description="Cadherin" evidence="20">
    <location>
        <begin position="1161"/>
        <end position="1268"/>
    </location>
</feature>
<feature type="domain" description="Cadherin" evidence="20">
    <location>
        <begin position="494"/>
        <end position="594"/>
    </location>
</feature>
<sequence>MYPLPSLPSVGFLITAIAFLKTGIAKNNPPELLNFQASRIIVKPESTVVNTTIGSLSARDDDGPMDVMFSIADDATRNLVRLSDYRGESATGRTVDIILIAPLDRDREPPERKLYFELADGDSSVDHNSVRFICALYASTSVLVYTDVNDEVPEFSTLRYKESVYENATVGTTITRVSANDPDNGLGGTVTYSMQTVDDGYRNAFRIDPNHGDIIVNGPLDYEKHNFYEFIIKAKDGYGEESKVNADFVLTIMDIQDTPPAFYNLPYSIVMPEDKPVGGSVLQVTALDGDRGNPNSITYRFVSGNFENFGINSSTGLITVRQTLDRDDPAVQLRGGVYAMYVGEVTTAGGNTSATTLVTVTVSDINDNAPQFSSVQYEATIPEHMDDGVPIKFIGANTILSVSDKDQGSNSHFELTLMQNNQPYYDFSPLPPEGFSESSVLIRVNNSGNLDFEKMNQTTFQIVAREIGTSERRSSTATITVFIEDMNDNQPEFDQTSYLAYIAENVSPGANVTRVHATDLDSGIRGEITYSLRGGNGRFAINDKTGRVTVADVLDREKVNEYYLTAEARDGGGFRSTVELHIIVTDINDNTPVFVRNEYFSTIKEKSMSFLRGPLQVEATDNDDLTTNNSQVHYRIYSTPPGLQNNFSINTQTGEITLTQPLDYEKLDQSLHGVVILEVQALDLGVPPLSSLINVTVEVEDENDNVPLFEQTSYSASLPENTTDATVSLTVTAHDADGTAPNNEFVYRIDSGAQDKFRINFRTGEISVEVGAKLNREEKSTYILNISATDRGAVSLVGHCVVTINVTDVNDYVPVFNPESQENSIHETLSVNSPVLTYTATDLDLDKNLQYSITSVKAEDDDGNDVDVTTIGVQDYFGIVPTNGTIYVKTPLDRETAEVITLKILVKDLNAWEPPVNLQTATAILTITLLDDNDNDPKFQYSVYNVNVSEGRDILDNILTVMATDADRNQLISYSIGDDSTNSFEIVNPNSGTVRLRRRLDREIEPQVTFTILARDNGNPVRTSTATVHVTVTDTNDNSPVFNPYQLTYSVSEDAPNGTEIAIIDATDKDEGDFAKIQYSMEISNNDDCFSIDPDTGRVIVRKRLDFEQTRTYSIYVKATDNPDDDTNQRTTQTQAIQINVNDVNDNPPTIVNSGKKPKIILENAQIDTVVETVSATDPDNGDNGTVEYQLVTTDTNASISWFSISTVYNPDKGANEGVIILKENLLSRVGIYYVTVRAIDKGTPFRLSSNRTLLFEVVDVNLHQPQFVVPRGPQATIQIKEEQPIGTQVLVVSASDEDHGKNAEVHYYLSPEKDYQKFNLDPNTGNLTTAEVLDREKMAEYELKIIANDSGQTNVLKNSITLFVRLLDKNDHDPEFQVQMPYRIGSVQEEADRAYVGRVIEPVDLDSDANNTLVFYYIVGGDMLQHFELNRTNGDLYLIKSIDRENGGGAPINFVNLVIWASPINRLSDTPSQRRKRSLDSDIIQRSKRSTPPNIPPADYDPTNKTLLWAQVVIQDVNDHPPEFRYKNLSIGITRKTQFGEIIFNLKEDVTDPDIGNNSVHSYVLSSFTSDPDTLLSSVGAEPFKLFPNGTIKTNTYFKSDIYGYFIMIVKVKDTHGNSDTAEVKISLINDDQRVKVIFRMTPEQVRNFSTEFKTRLERITGYKIVVDKIQTHENDQGKPEVDKTDMFIHGERENPFAIVDAAELLSKIDSKATELIPVLNDYNILQIVPTTSQALEEDSSRTLIMAIILLAILLGIPCIVMIIVIFLIRQKYQRKLKAATAMAYGQDSDLQKLQLPGTNIHAYENANPIFLEKVLLEESGEIGDDDSIDNNEVDASQITPYDVQEASMHFPRETDKDNILGPPDMNLKAALSAHDSVNKRNGTSSFRSPGSKSNGHIDQNGGPNSRLFHGLQTTDI</sequence>
<dbReference type="GO" id="GO:0005509">
    <property type="term" value="F:calcium ion binding"/>
    <property type="evidence" value="ECO:0007669"/>
    <property type="project" value="UniProtKB-UniRule"/>
</dbReference>
<evidence type="ECO:0000256" key="8">
    <source>
        <dbReference type="ARBA" id="ARBA00022889"/>
    </source>
</evidence>
<keyword evidence="3" id="KW-0245">EGF-like domain</keyword>
<dbReference type="SUPFAM" id="SSF49313">
    <property type="entry name" value="Cadherin-like"/>
    <property type="match status" value="13"/>
</dbReference>
<keyword evidence="10 19" id="KW-0472">Membrane</keyword>
<evidence type="ECO:0000256" key="15">
    <source>
        <dbReference type="ARBA" id="ARBA00044253"/>
    </source>
</evidence>
<dbReference type="CDD" id="cd11304">
    <property type="entry name" value="Cadherin_repeat"/>
    <property type="match status" value="14"/>
</dbReference>
<evidence type="ECO:0000259" key="20">
    <source>
        <dbReference type="PROSITE" id="PS50268"/>
    </source>
</evidence>
<dbReference type="PROSITE" id="PS00232">
    <property type="entry name" value="CADHERIN_1"/>
    <property type="match status" value="8"/>
</dbReference>
<dbReference type="GO" id="GO:0016342">
    <property type="term" value="C:catenin complex"/>
    <property type="evidence" value="ECO:0007669"/>
    <property type="project" value="TreeGrafter"/>
</dbReference>
<dbReference type="PANTHER" id="PTHR24027">
    <property type="entry name" value="CADHERIN-23"/>
    <property type="match status" value="1"/>
</dbReference>
<accession>A0AA88XQA4</accession>
<evidence type="ECO:0000256" key="11">
    <source>
        <dbReference type="ARBA" id="ARBA00023157"/>
    </source>
</evidence>
<keyword evidence="7 17" id="KW-0106">Calcium</keyword>
<feature type="domain" description="Cadherin" evidence="20">
    <location>
        <begin position="35"/>
        <end position="155"/>
    </location>
</feature>
<keyword evidence="22" id="KW-1185">Reference proteome</keyword>
<feature type="region of interest" description="Disordered" evidence="18">
    <location>
        <begin position="1469"/>
        <end position="1501"/>
    </location>
</feature>
<feature type="domain" description="Cadherin" evidence="20">
    <location>
        <begin position="263"/>
        <end position="372"/>
    </location>
</feature>
<evidence type="ECO:0000256" key="16">
    <source>
        <dbReference type="ARBA" id="ARBA00044335"/>
    </source>
</evidence>
<comment type="subcellular location">
    <subcellularLocation>
        <location evidence="1">Cell membrane</location>
        <topology evidence="1">Single-pass type I membrane protein</topology>
    </subcellularLocation>
</comment>
<evidence type="ECO:0000256" key="9">
    <source>
        <dbReference type="ARBA" id="ARBA00022989"/>
    </source>
</evidence>
<name>A0AA88XQA4_PINIB</name>
<keyword evidence="4 19" id="KW-0812">Transmembrane</keyword>
<feature type="domain" description="Cadherin" evidence="20">
    <location>
        <begin position="1379"/>
        <end position="1525"/>
    </location>
</feature>
<dbReference type="GO" id="GO:0007156">
    <property type="term" value="P:homophilic cell adhesion via plasma membrane adhesion molecules"/>
    <property type="evidence" value="ECO:0007669"/>
    <property type="project" value="InterPro"/>
</dbReference>
<evidence type="ECO:0000256" key="4">
    <source>
        <dbReference type="ARBA" id="ARBA00022692"/>
    </source>
</evidence>
<dbReference type="FunFam" id="2.60.40.60:FF:000020">
    <property type="entry name" value="Dachsous cadherin-related 1b"/>
    <property type="match status" value="4"/>
</dbReference>
<dbReference type="PROSITE" id="PS50268">
    <property type="entry name" value="CADHERIN_2"/>
    <property type="match status" value="13"/>
</dbReference>
<comment type="caution">
    <text evidence="21">The sequence shown here is derived from an EMBL/GenBank/DDBJ whole genome shotgun (WGS) entry which is preliminary data.</text>
</comment>
<feature type="compositionally biased region" description="Polar residues" evidence="18">
    <location>
        <begin position="1881"/>
        <end position="1905"/>
    </location>
</feature>
<feature type="domain" description="Cadherin" evidence="20">
    <location>
        <begin position="817"/>
        <end position="939"/>
    </location>
</feature>
<reference evidence="21" key="1">
    <citation type="submission" date="2019-08" db="EMBL/GenBank/DDBJ databases">
        <title>The improved chromosome-level genome for the pearl oyster Pinctada fucata martensii using PacBio sequencing and Hi-C.</title>
        <authorList>
            <person name="Zheng Z."/>
        </authorList>
    </citation>
    <scope>NUCLEOTIDE SEQUENCE</scope>
    <source>
        <strain evidence="21">ZZ-2019</strain>
        <tissue evidence="21">Adductor muscle</tissue>
    </source>
</reference>
<keyword evidence="2" id="KW-1003">Cell membrane</keyword>
<evidence type="ECO:0000256" key="14">
    <source>
        <dbReference type="ARBA" id="ARBA00044073"/>
    </source>
</evidence>
<keyword evidence="12" id="KW-0675">Receptor</keyword>
<keyword evidence="5" id="KW-0732">Signal</keyword>
<evidence type="ECO:0000256" key="2">
    <source>
        <dbReference type="ARBA" id="ARBA00022475"/>
    </source>
</evidence>
<dbReference type="FunFam" id="2.60.40.60:FF:000039">
    <property type="entry name" value="FAT atypical cadherin 3"/>
    <property type="match status" value="1"/>
</dbReference>
<evidence type="ECO:0000256" key="17">
    <source>
        <dbReference type="PROSITE-ProRule" id="PRU00043"/>
    </source>
</evidence>
<gene>
    <name evidence="21" type="ORF">FSP39_010440</name>
</gene>
<evidence type="ECO:0000256" key="18">
    <source>
        <dbReference type="SAM" id="MobiDB-lite"/>
    </source>
</evidence>